<dbReference type="OrthoDB" id="3826968at2"/>
<dbReference type="KEGG" id="sgs:AVL59_32580"/>
<dbReference type="Pfam" id="PF05711">
    <property type="entry name" value="TylF"/>
    <property type="match status" value="1"/>
</dbReference>
<accession>A0A1B1B4A6</accession>
<evidence type="ECO:0000313" key="3">
    <source>
        <dbReference type="EMBL" id="MBP2056320.1"/>
    </source>
</evidence>
<proteinExistence type="predicted"/>
<evidence type="ECO:0000313" key="5">
    <source>
        <dbReference type="Proteomes" id="UP001519309"/>
    </source>
</evidence>
<dbReference type="STRING" id="68214.AVL59_32580"/>
<dbReference type="Gene3D" id="3.40.50.150">
    <property type="entry name" value="Vaccinia Virus protein VP39"/>
    <property type="match status" value="1"/>
</dbReference>
<dbReference type="RefSeq" id="WP_067311801.1">
    <property type="nucleotide sequence ID" value="NZ_CP016279.1"/>
</dbReference>
<evidence type="ECO:0008006" key="6">
    <source>
        <dbReference type="Google" id="ProtNLM"/>
    </source>
</evidence>
<reference evidence="3 5" key="2">
    <citation type="submission" date="2021-03" db="EMBL/GenBank/DDBJ databases">
        <title>Genomic Encyclopedia of Type Strains, Phase IV (KMG-IV): sequencing the most valuable type-strain genomes for metagenomic binning, comparative biology and taxonomic classification.</title>
        <authorList>
            <person name="Goeker M."/>
        </authorList>
    </citation>
    <scope>NUCLEOTIDE SEQUENCE [LARGE SCALE GENOMIC DNA]</scope>
    <source>
        <strain evidence="3 5">DSM 40499</strain>
    </source>
</reference>
<dbReference type="EMBL" id="JAGGLP010000044">
    <property type="protein sequence ID" value="MBP2056320.1"/>
    <property type="molecule type" value="Genomic_DNA"/>
</dbReference>
<dbReference type="Proteomes" id="UP001519309">
    <property type="component" value="Unassembled WGS sequence"/>
</dbReference>
<dbReference type="Proteomes" id="UP000092659">
    <property type="component" value="Chromosome"/>
</dbReference>
<evidence type="ECO:0000256" key="1">
    <source>
        <dbReference type="SAM" id="MobiDB-lite"/>
    </source>
</evidence>
<feature type="region of interest" description="Disordered" evidence="1">
    <location>
        <begin position="219"/>
        <end position="251"/>
    </location>
</feature>
<dbReference type="SUPFAM" id="SSF53335">
    <property type="entry name" value="S-adenosyl-L-methionine-dependent methyltransferases"/>
    <property type="match status" value="1"/>
</dbReference>
<organism evidence="2 4">
    <name type="scientific">Streptomyces griseochromogenes</name>
    <dbReference type="NCBI Taxonomy" id="68214"/>
    <lineage>
        <taxon>Bacteria</taxon>
        <taxon>Bacillati</taxon>
        <taxon>Actinomycetota</taxon>
        <taxon>Actinomycetes</taxon>
        <taxon>Kitasatosporales</taxon>
        <taxon>Streptomycetaceae</taxon>
        <taxon>Streptomyces</taxon>
    </lineage>
</organism>
<evidence type="ECO:0000313" key="4">
    <source>
        <dbReference type="Proteomes" id="UP000092659"/>
    </source>
</evidence>
<dbReference type="EMBL" id="CP016279">
    <property type="protein sequence ID" value="ANP53653.1"/>
    <property type="molecule type" value="Genomic_DNA"/>
</dbReference>
<dbReference type="InterPro" id="IPR008884">
    <property type="entry name" value="TylF_MeTrfase"/>
</dbReference>
<protein>
    <recommendedName>
        <fullName evidence="6">dTDP-6-deoxy-L-hexose 3-O-methyltransferase</fullName>
    </recommendedName>
</protein>
<sequence length="251" mass="27620">MIDLPDPAAAFQHEQDFLLTCGPSRIGKMLALYDIYQRIRPVPGAIVECGVFRGGSFTMWAMLRHLLETEHTRSLIGFDTFGEFPRTRAESDQRIVDHIQQVAGLDCIGADQLLETLGRRDRGLEANTTLVPGDVCETVPQYVATHPELAISLLMIDTDLYEPAVTCLTELVPLVSPGGIVIVDNYGVFPGETRAFREYLAAHPGTRLEQPAHTGHLMHFSPSEAAAPPNQPLPEERAVRDSAEGHSRVGR</sequence>
<dbReference type="PANTHER" id="PTHR40036:SF1">
    <property type="entry name" value="MACROCIN O-METHYLTRANSFERASE"/>
    <property type="match status" value="1"/>
</dbReference>
<keyword evidence="5" id="KW-1185">Reference proteome</keyword>
<dbReference type="InterPro" id="IPR029063">
    <property type="entry name" value="SAM-dependent_MTases_sf"/>
</dbReference>
<evidence type="ECO:0000313" key="2">
    <source>
        <dbReference type="EMBL" id="ANP53653.1"/>
    </source>
</evidence>
<feature type="compositionally biased region" description="Basic and acidic residues" evidence="1">
    <location>
        <begin position="234"/>
        <end position="251"/>
    </location>
</feature>
<dbReference type="PANTHER" id="PTHR40036">
    <property type="entry name" value="MACROCIN O-METHYLTRANSFERASE"/>
    <property type="match status" value="1"/>
</dbReference>
<gene>
    <name evidence="2" type="ORF">AVL59_32580</name>
    <name evidence="3" type="ORF">J2Z21_009338</name>
</gene>
<dbReference type="AlphaFoldDB" id="A0A1B1B4A6"/>
<reference evidence="2 4" key="1">
    <citation type="submission" date="2016-06" db="EMBL/GenBank/DDBJ databases">
        <title>Complete genome sequence of Streptomyces griseochromogenes ATCC 14511, the Blasticidin S producer.</title>
        <authorList>
            <person name="Wu L."/>
        </authorList>
    </citation>
    <scope>NUCLEOTIDE SEQUENCE [LARGE SCALE GENOMIC DNA]</scope>
    <source>
        <strain evidence="2 4">ATCC 14511</strain>
    </source>
</reference>
<name>A0A1B1B4A6_9ACTN</name>